<organism evidence="1">
    <name type="scientific">Rhizophora mucronata</name>
    <name type="common">Asiatic mangrove</name>
    <dbReference type="NCBI Taxonomy" id="61149"/>
    <lineage>
        <taxon>Eukaryota</taxon>
        <taxon>Viridiplantae</taxon>
        <taxon>Streptophyta</taxon>
        <taxon>Embryophyta</taxon>
        <taxon>Tracheophyta</taxon>
        <taxon>Spermatophyta</taxon>
        <taxon>Magnoliopsida</taxon>
        <taxon>eudicotyledons</taxon>
        <taxon>Gunneridae</taxon>
        <taxon>Pentapetalae</taxon>
        <taxon>rosids</taxon>
        <taxon>fabids</taxon>
        <taxon>Malpighiales</taxon>
        <taxon>Rhizophoraceae</taxon>
        <taxon>Rhizophora</taxon>
    </lineage>
</organism>
<protein>
    <submittedName>
        <fullName evidence="1">Uncharacterized protein</fullName>
    </submittedName>
</protein>
<name>A0A2P2PGR4_RHIMU</name>
<accession>A0A2P2PGR4</accession>
<reference evidence="1" key="1">
    <citation type="submission" date="2018-02" db="EMBL/GenBank/DDBJ databases">
        <title>Rhizophora mucronata_Transcriptome.</title>
        <authorList>
            <person name="Meera S.P."/>
            <person name="Sreeshan A."/>
            <person name="Augustine A."/>
        </authorList>
    </citation>
    <scope>NUCLEOTIDE SEQUENCE</scope>
    <source>
        <tissue evidence="1">Leaf</tissue>
    </source>
</reference>
<evidence type="ECO:0000313" key="1">
    <source>
        <dbReference type="EMBL" id="MBX53867.1"/>
    </source>
</evidence>
<dbReference type="EMBL" id="GGEC01073383">
    <property type="protein sequence ID" value="MBX53867.1"/>
    <property type="molecule type" value="Transcribed_RNA"/>
</dbReference>
<proteinExistence type="predicted"/>
<sequence length="25" mass="2939">MNIRSMAYVFNSDFFYSSLSSKSTR</sequence>
<dbReference type="AlphaFoldDB" id="A0A2P2PGR4"/>